<proteinExistence type="predicted"/>
<keyword evidence="2" id="KW-0449">Lipoprotein</keyword>
<dbReference type="Proteomes" id="UP000885847">
    <property type="component" value="Unassembled WGS sequence"/>
</dbReference>
<evidence type="ECO:0000313" key="2">
    <source>
        <dbReference type="EMBL" id="HDI82604.1"/>
    </source>
</evidence>
<organism evidence="2">
    <name type="scientific">candidate division WOR-3 bacterium</name>
    <dbReference type="NCBI Taxonomy" id="2052148"/>
    <lineage>
        <taxon>Bacteria</taxon>
        <taxon>Bacteria division WOR-3</taxon>
    </lineage>
</organism>
<feature type="domain" description="Uncharacterized protein TP-0789" evidence="1">
    <location>
        <begin position="56"/>
        <end position="230"/>
    </location>
</feature>
<comment type="caution">
    <text evidence="2">The sequence shown here is derived from an EMBL/GenBank/DDBJ whole genome shotgun (WGS) entry which is preliminary data.</text>
</comment>
<dbReference type="InterPro" id="IPR033399">
    <property type="entry name" value="TP_0789-like"/>
</dbReference>
<sequence>MIYMLLLFSITGNEVLTKVDSVMNAPKDREAKLITIVIDSKGKKKERETMMYQKGDWKLIRFLSPASDRGVGFLSLSEDQMYIYMPAFNRIRRIASHVKKQSFMDTDFSYDELGSSSYKEDWNAVIEKEDSTTFYLKLTPKPGNDSDYDMIKMIVKKPHFLIEKIEFYKKGTLKKVLTMENYKKINGFWTATTIKMVNVSKNHQTIMKMEEIKFNQGLPDDIFSKRNLKRY</sequence>
<dbReference type="AlphaFoldDB" id="A0A7C0ZKB2"/>
<dbReference type="Gene3D" id="2.50.20.10">
    <property type="entry name" value="Lipoprotein localisation LolA/LolB/LppX"/>
    <property type="match status" value="1"/>
</dbReference>
<accession>A0A7C0ZKB2</accession>
<dbReference type="Pfam" id="PF17131">
    <property type="entry name" value="LolA_like"/>
    <property type="match status" value="1"/>
</dbReference>
<protein>
    <submittedName>
        <fullName evidence="2">Outer membrane lipoprotein-sorting protein</fullName>
    </submittedName>
</protein>
<dbReference type="EMBL" id="DQWE01000102">
    <property type="protein sequence ID" value="HDI82604.1"/>
    <property type="molecule type" value="Genomic_DNA"/>
</dbReference>
<dbReference type="CDD" id="cd16329">
    <property type="entry name" value="LolA_like"/>
    <property type="match status" value="1"/>
</dbReference>
<reference evidence="2" key="1">
    <citation type="journal article" date="2020" name="mSystems">
        <title>Genome- and Community-Level Interaction Insights into Carbon Utilization and Element Cycling Functions of Hydrothermarchaeota in Hydrothermal Sediment.</title>
        <authorList>
            <person name="Zhou Z."/>
            <person name="Liu Y."/>
            <person name="Xu W."/>
            <person name="Pan J."/>
            <person name="Luo Z.H."/>
            <person name="Li M."/>
        </authorList>
    </citation>
    <scope>NUCLEOTIDE SEQUENCE [LARGE SCALE GENOMIC DNA]</scope>
    <source>
        <strain evidence="2">HyVt-102</strain>
    </source>
</reference>
<name>A0A7C0ZKB2_UNCW3</name>
<gene>
    <name evidence="2" type="ORF">ENF18_02290</name>
</gene>
<evidence type="ECO:0000259" key="1">
    <source>
        <dbReference type="Pfam" id="PF17131"/>
    </source>
</evidence>